<dbReference type="AlphaFoldDB" id="A0A366XNM0"/>
<evidence type="ECO:0000256" key="4">
    <source>
        <dbReference type="ARBA" id="ARBA00022801"/>
    </source>
</evidence>
<keyword evidence="10" id="KW-1185">Reference proteome</keyword>
<evidence type="ECO:0000256" key="2">
    <source>
        <dbReference type="ARBA" id="ARBA00005988"/>
    </source>
</evidence>
<evidence type="ECO:0000313" key="10">
    <source>
        <dbReference type="Proteomes" id="UP000253314"/>
    </source>
</evidence>
<name>A0A366XNM0_9BACI</name>
<evidence type="ECO:0000256" key="1">
    <source>
        <dbReference type="ARBA" id="ARBA00001947"/>
    </source>
</evidence>
<feature type="active site" description="Proton donor/acceptor" evidence="7">
    <location>
        <position position="342"/>
    </location>
</feature>
<sequence>MSFSSGQNRVSVFLRGQTPAKKKENEQQKLYTLLKTILLKIKRCFMKKTILFFLPFLYINNYHSACAANIVQTDHVYTYENLTNDLYELANTYPNIIQLTALTETDYGRKIWAVKLGNGETSVLLNGAHHAREWMTSMLLMKMIETYAEAHKTNTPISGLSPAILDDVSLWFVPMVNPDGVTLQQFGLEAVPFFAHEQFLQMNKGIENFNRWKANGDGIDLNRQYPVGWEQLKGVTSSPSYKMFKGTRPLQAKEAQALVHLTKNIQPEIAVSYHSSGQVIFWGIDAWRLTHTTDAAEREHSIVDKLSAVTHYKLAQPGPTEQGGGYTDWFASSFQKPAFTLEIGELVEEQSLPLSAFPEVWKRNHLIGLIIAEQALHLQNMKKAAPSPRPSMK</sequence>
<dbReference type="SMART" id="SM00631">
    <property type="entry name" value="Zn_pept"/>
    <property type="match status" value="1"/>
</dbReference>
<comment type="cofactor">
    <cofactor evidence="1">
        <name>Zn(2+)</name>
        <dbReference type="ChEBI" id="CHEBI:29105"/>
    </cofactor>
</comment>
<dbReference type="GO" id="GO:0006508">
    <property type="term" value="P:proteolysis"/>
    <property type="evidence" value="ECO:0007669"/>
    <property type="project" value="UniProtKB-KW"/>
</dbReference>
<evidence type="ECO:0000313" key="9">
    <source>
        <dbReference type="EMBL" id="RBW67950.1"/>
    </source>
</evidence>
<keyword evidence="4" id="KW-0378">Hydrolase</keyword>
<keyword evidence="5" id="KW-0862">Zinc</keyword>
<evidence type="ECO:0000256" key="7">
    <source>
        <dbReference type="PROSITE-ProRule" id="PRU01379"/>
    </source>
</evidence>
<evidence type="ECO:0000256" key="3">
    <source>
        <dbReference type="ARBA" id="ARBA00022670"/>
    </source>
</evidence>
<evidence type="ECO:0000259" key="8">
    <source>
        <dbReference type="PROSITE" id="PS52035"/>
    </source>
</evidence>
<dbReference type="EMBL" id="QOCW01000027">
    <property type="protein sequence ID" value="RBW67950.1"/>
    <property type="molecule type" value="Genomic_DNA"/>
</dbReference>
<dbReference type="InterPro" id="IPR000834">
    <property type="entry name" value="Peptidase_M14"/>
</dbReference>
<evidence type="ECO:0000256" key="5">
    <source>
        <dbReference type="ARBA" id="ARBA00022833"/>
    </source>
</evidence>
<dbReference type="PANTHER" id="PTHR11705:SF143">
    <property type="entry name" value="SLL0236 PROTEIN"/>
    <property type="match status" value="1"/>
</dbReference>
<dbReference type="GO" id="GO:0008270">
    <property type="term" value="F:zinc ion binding"/>
    <property type="evidence" value="ECO:0007669"/>
    <property type="project" value="InterPro"/>
</dbReference>
<feature type="domain" description="Peptidase M14" evidence="8">
    <location>
        <begin position="75"/>
        <end position="375"/>
    </location>
</feature>
<evidence type="ECO:0000256" key="6">
    <source>
        <dbReference type="ARBA" id="ARBA00023049"/>
    </source>
</evidence>
<dbReference type="GO" id="GO:0004181">
    <property type="term" value="F:metallocarboxypeptidase activity"/>
    <property type="evidence" value="ECO:0007669"/>
    <property type="project" value="InterPro"/>
</dbReference>
<proteinExistence type="inferred from homology"/>
<organism evidence="9 10">
    <name type="scientific">Bacillus taeanensis</name>
    <dbReference type="NCBI Taxonomy" id="273032"/>
    <lineage>
        <taxon>Bacteria</taxon>
        <taxon>Bacillati</taxon>
        <taxon>Bacillota</taxon>
        <taxon>Bacilli</taxon>
        <taxon>Bacillales</taxon>
        <taxon>Bacillaceae</taxon>
        <taxon>Bacillus</taxon>
    </lineage>
</organism>
<dbReference type="Pfam" id="PF00246">
    <property type="entry name" value="Peptidase_M14"/>
    <property type="match status" value="1"/>
</dbReference>
<protein>
    <submittedName>
        <fullName evidence="9">Peptidase M14</fullName>
    </submittedName>
</protein>
<gene>
    <name evidence="9" type="ORF">DS031_19280</name>
</gene>
<keyword evidence="6" id="KW-0482">Metalloprotease</keyword>
<accession>A0A366XNM0</accession>
<dbReference type="OrthoDB" id="9802862at2"/>
<dbReference type="Proteomes" id="UP000253314">
    <property type="component" value="Unassembled WGS sequence"/>
</dbReference>
<dbReference type="PROSITE" id="PS52035">
    <property type="entry name" value="PEPTIDASE_M14"/>
    <property type="match status" value="1"/>
</dbReference>
<dbReference type="GO" id="GO:0005615">
    <property type="term" value="C:extracellular space"/>
    <property type="evidence" value="ECO:0007669"/>
    <property type="project" value="TreeGrafter"/>
</dbReference>
<dbReference type="PANTHER" id="PTHR11705">
    <property type="entry name" value="PROTEASE FAMILY M14 CARBOXYPEPTIDASE A,B"/>
    <property type="match status" value="1"/>
</dbReference>
<comment type="caution">
    <text evidence="9">The sequence shown here is derived from an EMBL/GenBank/DDBJ whole genome shotgun (WGS) entry which is preliminary data.</text>
</comment>
<keyword evidence="3" id="KW-0645">Protease</keyword>
<reference evidence="9 10" key="1">
    <citation type="submission" date="2018-07" db="EMBL/GenBank/DDBJ databases">
        <title>Lottiidibacillus patelloidae gen. nov., sp. nov., isolated from the intestinal tract of a marine limpet and the reclassification of B. taeanensis BH030017T, B. algicola KMM 3737T and B. hwajinpoensis SW-72T as genus Lottiidibacillus.</title>
        <authorList>
            <person name="Liu R."/>
            <person name="Huang Z."/>
        </authorList>
    </citation>
    <scope>NUCLEOTIDE SEQUENCE [LARGE SCALE GENOMIC DNA]</scope>
    <source>
        <strain evidence="9 10">BH030017</strain>
    </source>
</reference>
<dbReference type="SUPFAM" id="SSF53187">
    <property type="entry name" value="Zn-dependent exopeptidases"/>
    <property type="match status" value="1"/>
</dbReference>
<comment type="similarity">
    <text evidence="2 7">Belongs to the peptidase M14 family.</text>
</comment>
<dbReference type="Gene3D" id="3.40.630.10">
    <property type="entry name" value="Zn peptidases"/>
    <property type="match status" value="1"/>
</dbReference>